<proteinExistence type="predicted"/>
<sequence length="244" mass="27027">MAMTVEAAAARREAAWSDYRVTLLGDVTVKRCGAAVPLQHRERLLVSLLALQGSRPRGHIAGTLWPEVPEDRARASLRQSLRTLKQVLPGGFVVGTGSLGLVPGLAVDVHEVRAHCDDVLSGARLTVRRAVDALHAIVGPELLLGEFDEWVEQERRRLQRQRLHALEHLTRELARLGETSWAIAAAEAAAELDPLREEPAMLLISLHLAEGSVVEARRTFDAFRRRLRAELRVEPSPRVVALMR</sequence>
<dbReference type="OrthoDB" id="5509004at2"/>
<dbReference type="InterPro" id="IPR011990">
    <property type="entry name" value="TPR-like_helical_dom_sf"/>
</dbReference>
<dbReference type="SUPFAM" id="SSF48452">
    <property type="entry name" value="TPR-like"/>
    <property type="match status" value="1"/>
</dbReference>
<dbReference type="Pfam" id="PF03704">
    <property type="entry name" value="BTAD"/>
    <property type="match status" value="1"/>
</dbReference>
<feature type="domain" description="Bacterial transcriptional activator" evidence="1">
    <location>
        <begin position="107"/>
        <end position="244"/>
    </location>
</feature>
<protein>
    <submittedName>
        <fullName evidence="2">SARP family transcriptional regulator</fullName>
    </submittedName>
</protein>
<dbReference type="InterPro" id="IPR036388">
    <property type="entry name" value="WH-like_DNA-bd_sf"/>
</dbReference>
<dbReference type="PANTHER" id="PTHR35807">
    <property type="entry name" value="TRANSCRIPTIONAL REGULATOR REDD-RELATED"/>
    <property type="match status" value="1"/>
</dbReference>
<evidence type="ECO:0000313" key="3">
    <source>
        <dbReference type="Proteomes" id="UP000291758"/>
    </source>
</evidence>
<organism evidence="2 3">
    <name type="scientific">Xylanimonas allomyrinae</name>
    <dbReference type="NCBI Taxonomy" id="2509459"/>
    <lineage>
        <taxon>Bacteria</taxon>
        <taxon>Bacillati</taxon>
        <taxon>Actinomycetota</taxon>
        <taxon>Actinomycetes</taxon>
        <taxon>Micrococcales</taxon>
        <taxon>Promicromonosporaceae</taxon>
        <taxon>Xylanimonas</taxon>
    </lineage>
</organism>
<dbReference type="Gene3D" id="1.25.40.10">
    <property type="entry name" value="Tetratricopeptide repeat domain"/>
    <property type="match status" value="1"/>
</dbReference>
<dbReference type="InterPro" id="IPR005158">
    <property type="entry name" value="BTAD"/>
</dbReference>
<dbReference type="AlphaFoldDB" id="A0A4P6EQ32"/>
<dbReference type="InterPro" id="IPR051677">
    <property type="entry name" value="AfsR-DnrI-RedD_regulator"/>
</dbReference>
<dbReference type="Gene3D" id="1.10.10.10">
    <property type="entry name" value="Winged helix-like DNA-binding domain superfamily/Winged helix DNA-binding domain"/>
    <property type="match status" value="1"/>
</dbReference>
<evidence type="ECO:0000259" key="1">
    <source>
        <dbReference type="SMART" id="SM01043"/>
    </source>
</evidence>
<reference evidence="2 3" key="1">
    <citation type="submission" date="2019-01" db="EMBL/GenBank/DDBJ databases">
        <title>Genome sequencing of strain 2JSPR-7.</title>
        <authorList>
            <person name="Heo J."/>
            <person name="Kim S.-J."/>
            <person name="Kim J.-S."/>
            <person name="Hong S.-B."/>
            <person name="Kwon S.-W."/>
        </authorList>
    </citation>
    <scope>NUCLEOTIDE SEQUENCE [LARGE SCALE GENOMIC DNA]</scope>
    <source>
        <strain evidence="2 3">2JSPR-7</strain>
    </source>
</reference>
<dbReference type="Proteomes" id="UP000291758">
    <property type="component" value="Chromosome"/>
</dbReference>
<dbReference type="SMART" id="SM01043">
    <property type="entry name" value="BTAD"/>
    <property type="match status" value="1"/>
</dbReference>
<keyword evidence="3" id="KW-1185">Reference proteome</keyword>
<accession>A0A4P6EQ32</accession>
<evidence type="ECO:0000313" key="2">
    <source>
        <dbReference type="EMBL" id="QAY64616.1"/>
    </source>
</evidence>
<dbReference type="KEGG" id="xyl:ET495_17005"/>
<gene>
    <name evidence="2" type="ORF">ET495_17005</name>
</gene>
<name>A0A4P6EQ32_9MICO</name>
<dbReference type="EMBL" id="CP035495">
    <property type="protein sequence ID" value="QAY64616.1"/>
    <property type="molecule type" value="Genomic_DNA"/>
</dbReference>